<name>A0AAV2LHK6_KNICA</name>
<evidence type="ECO:0000256" key="3">
    <source>
        <dbReference type="ARBA" id="ARBA00023306"/>
    </source>
</evidence>
<keyword evidence="3" id="KW-0131">Cell cycle</keyword>
<feature type="domain" description="Arginine vasopressin-induced protein 1/transcriptional and immune response regulator" evidence="4">
    <location>
        <begin position="25"/>
        <end position="71"/>
    </location>
</feature>
<accession>A0AAV2LHK6</accession>
<dbReference type="InterPro" id="IPR020282">
    <property type="entry name" value="Avpi1/C8orf4_dom"/>
</dbReference>
<dbReference type="Pfam" id="PF15063">
    <property type="entry name" value="TC1"/>
    <property type="match status" value="1"/>
</dbReference>
<evidence type="ECO:0000259" key="4">
    <source>
        <dbReference type="Pfam" id="PF15063"/>
    </source>
</evidence>
<evidence type="ECO:0000256" key="2">
    <source>
        <dbReference type="ARBA" id="ARBA00020697"/>
    </source>
</evidence>
<proteinExistence type="predicted"/>
<evidence type="ECO:0000256" key="1">
    <source>
        <dbReference type="ARBA" id="ARBA00002403"/>
    </source>
</evidence>
<keyword evidence="6" id="KW-1185">Reference proteome</keyword>
<evidence type="ECO:0000313" key="5">
    <source>
        <dbReference type="EMBL" id="CAL1601858.1"/>
    </source>
</evidence>
<dbReference type="Proteomes" id="UP001497482">
    <property type="component" value="Chromosome 3"/>
</dbReference>
<reference evidence="5 6" key="1">
    <citation type="submission" date="2024-04" db="EMBL/GenBank/DDBJ databases">
        <authorList>
            <person name="Waldvogel A.-M."/>
            <person name="Schoenle A."/>
        </authorList>
    </citation>
    <scope>NUCLEOTIDE SEQUENCE [LARGE SCALE GENOMIC DNA]</scope>
</reference>
<dbReference type="PANTHER" id="PTHR14350">
    <property type="entry name" value="ARGININE VASOPRESSIN-INDUCED PROTEIN 1"/>
    <property type="match status" value="1"/>
</dbReference>
<sequence>MSDSTFSLTSSEDEACSFRVLPGRRSSRKSGYSNIFSGINIHQLQRLFQTAGDSDAEQRGRLVWRGAQNDEDDDDEDSVVKAESTEAALAQALVGLRICARTKAGFRAEAYRKCPPSTQRVKGSIQ</sequence>
<gene>
    <name evidence="5" type="ORF">KC01_LOCUS29732</name>
</gene>
<dbReference type="EMBL" id="OZ035825">
    <property type="protein sequence ID" value="CAL1601858.1"/>
    <property type="molecule type" value="Genomic_DNA"/>
</dbReference>
<evidence type="ECO:0000313" key="6">
    <source>
        <dbReference type="Proteomes" id="UP001497482"/>
    </source>
</evidence>
<dbReference type="AlphaFoldDB" id="A0AAV2LHK6"/>
<organism evidence="5 6">
    <name type="scientific">Knipowitschia caucasica</name>
    <name type="common">Caucasian dwarf goby</name>
    <name type="synonym">Pomatoschistus caucasicus</name>
    <dbReference type="NCBI Taxonomy" id="637954"/>
    <lineage>
        <taxon>Eukaryota</taxon>
        <taxon>Metazoa</taxon>
        <taxon>Chordata</taxon>
        <taxon>Craniata</taxon>
        <taxon>Vertebrata</taxon>
        <taxon>Euteleostomi</taxon>
        <taxon>Actinopterygii</taxon>
        <taxon>Neopterygii</taxon>
        <taxon>Teleostei</taxon>
        <taxon>Neoteleostei</taxon>
        <taxon>Acanthomorphata</taxon>
        <taxon>Gobiaria</taxon>
        <taxon>Gobiiformes</taxon>
        <taxon>Gobioidei</taxon>
        <taxon>Gobiidae</taxon>
        <taxon>Gobiinae</taxon>
        <taxon>Knipowitschia</taxon>
    </lineage>
</organism>
<dbReference type="InterPro" id="IPR039579">
    <property type="entry name" value="AVPI1"/>
</dbReference>
<comment type="function">
    <text evidence="1">May be involved in MAP kinase activation, epithelial sodium channel (ENaC) down-regulation and cell cycling.</text>
</comment>
<protein>
    <recommendedName>
        <fullName evidence="2">Arginine vasopressin-induced protein 1</fullName>
    </recommendedName>
</protein>